<evidence type="ECO:0000313" key="3">
    <source>
        <dbReference type="Proteomes" id="UP001206483"/>
    </source>
</evidence>
<protein>
    <submittedName>
        <fullName evidence="2">Uncharacterized protein</fullName>
    </submittedName>
</protein>
<evidence type="ECO:0000256" key="1">
    <source>
        <dbReference type="SAM" id="MobiDB-lite"/>
    </source>
</evidence>
<keyword evidence="3" id="KW-1185">Reference proteome</keyword>
<proteinExistence type="predicted"/>
<evidence type="ECO:0000313" key="2">
    <source>
        <dbReference type="EMBL" id="MCP2311433.1"/>
    </source>
</evidence>
<dbReference type="EMBL" id="JAMZDX010000004">
    <property type="protein sequence ID" value="MCP2311433.1"/>
    <property type="molecule type" value="Genomic_DNA"/>
</dbReference>
<reference evidence="2 3" key="1">
    <citation type="submission" date="2022-06" db="EMBL/GenBank/DDBJ databases">
        <title>Sequencing the genomes of 1000 actinobacteria strains.</title>
        <authorList>
            <person name="Klenk H.-P."/>
        </authorList>
    </citation>
    <scope>NUCLEOTIDE SEQUENCE [LARGE SCALE GENOMIC DNA]</scope>
    <source>
        <strain evidence="2 3">DSM 41656</strain>
    </source>
</reference>
<accession>A0ABT1J224</accession>
<name>A0ABT1J224_9ACTN</name>
<organism evidence="2 3">
    <name type="scientific">Kitasatospora paracochleata</name>
    <dbReference type="NCBI Taxonomy" id="58354"/>
    <lineage>
        <taxon>Bacteria</taxon>
        <taxon>Bacillati</taxon>
        <taxon>Actinomycetota</taxon>
        <taxon>Actinomycetes</taxon>
        <taxon>Kitasatosporales</taxon>
        <taxon>Streptomycetaceae</taxon>
        <taxon>Kitasatospora</taxon>
    </lineage>
</organism>
<gene>
    <name evidence="2" type="ORF">FHR36_004596</name>
</gene>
<comment type="caution">
    <text evidence="2">The sequence shown here is derived from an EMBL/GenBank/DDBJ whole genome shotgun (WGS) entry which is preliminary data.</text>
</comment>
<dbReference type="Proteomes" id="UP001206483">
    <property type="component" value="Unassembled WGS sequence"/>
</dbReference>
<sequence length="94" mass="9347">MALATVPVPAAEPAPCPWADGSPADRFCSMPAAGLRGPHPPDPARLRRAPAPTPAGAGVPVAPAALVLQLQDEPMPVSALTCARADANPPTAGI</sequence>
<feature type="region of interest" description="Disordered" evidence="1">
    <location>
        <begin position="1"/>
        <end position="57"/>
    </location>
</feature>